<gene>
    <name evidence="1" type="ORF">AUJ44_01745</name>
</gene>
<protein>
    <submittedName>
        <fullName evidence="1">Uncharacterized protein</fullName>
    </submittedName>
</protein>
<name>A0A1J4V6J8_9BACT</name>
<dbReference type="Proteomes" id="UP000183206">
    <property type="component" value="Unassembled WGS sequence"/>
</dbReference>
<sequence>MEIEGAPNEADIVKARLQARNKIQIELAQRHANGRPLNEALLEFATAGKAKLFGDIIAAHPEMLDHYLIDPEGTLDEVEGELYH</sequence>
<evidence type="ECO:0000313" key="1">
    <source>
        <dbReference type="EMBL" id="OIO32772.1"/>
    </source>
</evidence>
<dbReference type="EMBL" id="MNVO01000027">
    <property type="protein sequence ID" value="OIO32772.1"/>
    <property type="molecule type" value="Genomic_DNA"/>
</dbReference>
<accession>A0A1J4V6J8</accession>
<comment type="caution">
    <text evidence="1">The sequence shown here is derived from an EMBL/GenBank/DDBJ whole genome shotgun (WGS) entry which is preliminary data.</text>
</comment>
<reference evidence="1 2" key="1">
    <citation type="journal article" date="2016" name="Environ. Microbiol.">
        <title>Genomic resolution of a cold subsurface aquifer community provides metabolic insights for novel microbes adapted to high CO concentrations.</title>
        <authorList>
            <person name="Probst A.J."/>
            <person name="Castelle C.J."/>
            <person name="Singh A."/>
            <person name="Brown C.T."/>
            <person name="Anantharaman K."/>
            <person name="Sharon I."/>
            <person name="Hug L.A."/>
            <person name="Burstein D."/>
            <person name="Emerson J.B."/>
            <person name="Thomas B.C."/>
            <person name="Banfield J.F."/>
        </authorList>
    </citation>
    <scope>NUCLEOTIDE SEQUENCE [LARGE SCALE GENOMIC DNA]</scope>
    <source>
        <strain evidence="1">CG1_02_47_685</strain>
    </source>
</reference>
<dbReference type="AlphaFoldDB" id="A0A1J4V6J8"/>
<dbReference type="STRING" id="1805282.AUJ44_01745"/>
<proteinExistence type="predicted"/>
<evidence type="ECO:0000313" key="2">
    <source>
        <dbReference type="Proteomes" id="UP000183206"/>
    </source>
</evidence>
<organism evidence="1 2">
    <name type="scientific">Candidatus Nomurabacteria bacterium CG1_02_47_685</name>
    <dbReference type="NCBI Taxonomy" id="1805282"/>
    <lineage>
        <taxon>Bacteria</taxon>
        <taxon>Candidatus Nomuraibacteriota</taxon>
    </lineage>
</organism>